<evidence type="ECO:0000313" key="2">
    <source>
        <dbReference type="EMBL" id="TKA08277.1"/>
    </source>
</evidence>
<dbReference type="EMBL" id="SUMC01000032">
    <property type="protein sequence ID" value="TKA08277.1"/>
    <property type="molecule type" value="Genomic_DNA"/>
</dbReference>
<dbReference type="AlphaFoldDB" id="A0A4U0SJC8"/>
<name>A0A4U0SJC8_9ACTN</name>
<reference evidence="2 3" key="1">
    <citation type="submission" date="2019-04" db="EMBL/GenBank/DDBJ databases">
        <title>Streptomyces oryziradicis sp. nov., a novel actinomycete isolated from rhizosphere soil of rice (Oryza sativa L.).</title>
        <authorList>
            <person name="Li C."/>
        </authorList>
    </citation>
    <scope>NUCLEOTIDE SEQUENCE [LARGE SCALE GENOMIC DNA]</scope>
    <source>
        <strain evidence="2 3">NEAU-C40</strain>
    </source>
</reference>
<gene>
    <name evidence="2" type="ORF">FCI23_28790</name>
</gene>
<keyword evidence="3" id="KW-1185">Reference proteome</keyword>
<dbReference type="SMART" id="SM00327">
    <property type="entry name" value="VWA"/>
    <property type="match status" value="1"/>
</dbReference>
<dbReference type="Gene3D" id="3.40.50.410">
    <property type="entry name" value="von Willebrand factor, type A domain"/>
    <property type="match status" value="1"/>
</dbReference>
<dbReference type="InterPro" id="IPR036465">
    <property type="entry name" value="vWFA_dom_sf"/>
</dbReference>
<dbReference type="OrthoDB" id="5756874at2"/>
<accession>A0A4U0SJC8</accession>
<organism evidence="2 3">
    <name type="scientific">Actinacidiphila oryziradicis</name>
    <dbReference type="NCBI Taxonomy" id="2571141"/>
    <lineage>
        <taxon>Bacteria</taxon>
        <taxon>Bacillati</taxon>
        <taxon>Actinomycetota</taxon>
        <taxon>Actinomycetes</taxon>
        <taxon>Kitasatosporales</taxon>
        <taxon>Streptomycetaceae</taxon>
        <taxon>Actinacidiphila</taxon>
    </lineage>
</organism>
<evidence type="ECO:0000259" key="1">
    <source>
        <dbReference type="SMART" id="SM00327"/>
    </source>
</evidence>
<dbReference type="RefSeq" id="WP_136726865.1">
    <property type="nucleotide sequence ID" value="NZ_SUMC01000032.1"/>
</dbReference>
<dbReference type="InterPro" id="IPR019303">
    <property type="entry name" value="vWA_TerF_C"/>
</dbReference>
<dbReference type="InterPro" id="IPR002035">
    <property type="entry name" value="VWF_A"/>
</dbReference>
<evidence type="ECO:0000313" key="3">
    <source>
        <dbReference type="Proteomes" id="UP000305778"/>
    </source>
</evidence>
<dbReference type="Pfam" id="PF10138">
    <property type="entry name" value="vWA-TerF-like"/>
    <property type="match status" value="1"/>
</dbReference>
<sequence>MAIDYVKRPRPASASGTSAISLEKVQVTAPRLVDLYKTARVSLEKSGVAGQRAAVYLVIDRSGSMRGYFEDGTVQHLAEQALGLSANLDDDGTVPVVFFSTGIDGIADFSLDCYEGRVNALHSGYGHMGRSNYHVAMQAVIDHYTTSGATDPAFVIFQTDGGPTSRVAAERVLCAAARLPIFWQFIGFGDPDDKQFDFLRKLDDLPVPAKRVVDNAGFFPAGTDPRAVPDTELFQALMSEFPQWLGAARAAGIVHVRVRARGR</sequence>
<dbReference type="Proteomes" id="UP000305778">
    <property type="component" value="Unassembled WGS sequence"/>
</dbReference>
<dbReference type="CDD" id="cd00198">
    <property type="entry name" value="vWFA"/>
    <property type="match status" value="1"/>
</dbReference>
<feature type="domain" description="VWFA" evidence="1">
    <location>
        <begin position="52"/>
        <end position="226"/>
    </location>
</feature>
<proteinExistence type="predicted"/>
<protein>
    <submittedName>
        <fullName evidence="2">VWA domain-containing protein</fullName>
    </submittedName>
</protein>
<dbReference type="SUPFAM" id="SSF53300">
    <property type="entry name" value="vWA-like"/>
    <property type="match status" value="1"/>
</dbReference>
<comment type="caution">
    <text evidence="2">The sequence shown here is derived from an EMBL/GenBank/DDBJ whole genome shotgun (WGS) entry which is preliminary data.</text>
</comment>